<sequence>MAKVRVVLNSAGVRALLKSKDLAAECERQARKKKSELGRGYNIESFTAPTRVVYRVYTDDPQAIADNLQNNTMLKTMGNSARTGKVVQGYWRTGRNGKKTWVSSYQRRK</sequence>
<evidence type="ECO:0000313" key="2">
    <source>
        <dbReference type="Proteomes" id="UP000824105"/>
    </source>
</evidence>
<reference evidence="1" key="2">
    <citation type="submission" date="2021-04" db="EMBL/GenBank/DDBJ databases">
        <authorList>
            <person name="Gilroy R."/>
        </authorList>
    </citation>
    <scope>NUCLEOTIDE SEQUENCE</scope>
    <source>
        <strain evidence="1">CHK188-11489</strain>
    </source>
</reference>
<evidence type="ECO:0000313" key="1">
    <source>
        <dbReference type="EMBL" id="HIZ61399.1"/>
    </source>
</evidence>
<dbReference type="AlphaFoldDB" id="A0A9D2FHM5"/>
<gene>
    <name evidence="1" type="ORF">H9724_01330</name>
</gene>
<protein>
    <submittedName>
        <fullName evidence="1">Uncharacterized protein</fullName>
    </submittedName>
</protein>
<dbReference type="EMBL" id="DXBF01000011">
    <property type="protein sequence ID" value="HIZ61399.1"/>
    <property type="molecule type" value="Genomic_DNA"/>
</dbReference>
<reference evidence="1" key="1">
    <citation type="journal article" date="2021" name="PeerJ">
        <title>Extensive microbial diversity within the chicken gut microbiome revealed by metagenomics and culture.</title>
        <authorList>
            <person name="Gilroy R."/>
            <person name="Ravi A."/>
            <person name="Getino M."/>
            <person name="Pursley I."/>
            <person name="Horton D.L."/>
            <person name="Alikhan N.F."/>
            <person name="Baker D."/>
            <person name="Gharbi K."/>
            <person name="Hall N."/>
            <person name="Watson M."/>
            <person name="Adriaenssens E.M."/>
            <person name="Foster-Nyarko E."/>
            <person name="Jarju S."/>
            <person name="Secka A."/>
            <person name="Antonio M."/>
            <person name="Oren A."/>
            <person name="Chaudhuri R.R."/>
            <person name="La Ragione R."/>
            <person name="Hildebrand F."/>
            <person name="Pallen M.J."/>
        </authorList>
    </citation>
    <scope>NUCLEOTIDE SEQUENCE</scope>
    <source>
        <strain evidence="1">CHK188-11489</strain>
    </source>
</reference>
<organism evidence="1 2">
    <name type="scientific">Candidatus Gemmiger avistercoris</name>
    <dbReference type="NCBI Taxonomy" id="2838606"/>
    <lineage>
        <taxon>Bacteria</taxon>
        <taxon>Bacillati</taxon>
        <taxon>Bacillota</taxon>
        <taxon>Clostridia</taxon>
        <taxon>Eubacteriales</taxon>
        <taxon>Gemmiger</taxon>
    </lineage>
</organism>
<accession>A0A9D2FHM5</accession>
<proteinExistence type="predicted"/>
<comment type="caution">
    <text evidence="1">The sequence shown here is derived from an EMBL/GenBank/DDBJ whole genome shotgun (WGS) entry which is preliminary data.</text>
</comment>
<name>A0A9D2FHM5_9FIRM</name>
<dbReference type="Proteomes" id="UP000824105">
    <property type="component" value="Unassembled WGS sequence"/>
</dbReference>